<dbReference type="Gene3D" id="3.40.1350.10">
    <property type="match status" value="1"/>
</dbReference>
<evidence type="ECO:0000313" key="6">
    <source>
        <dbReference type="EMBL" id="QJB04667.1"/>
    </source>
</evidence>
<dbReference type="InterPro" id="IPR014883">
    <property type="entry name" value="VRR_NUC"/>
</dbReference>
<comment type="cofactor">
    <cofactor evidence="1">
        <name>Mg(2+)</name>
        <dbReference type="ChEBI" id="CHEBI:18420"/>
    </cofactor>
</comment>
<proteinExistence type="predicted"/>
<accession>A0A6M3M4T5</accession>
<evidence type="ECO:0000313" key="5">
    <source>
        <dbReference type="EMBL" id="QJB00705.1"/>
    </source>
</evidence>
<dbReference type="AlphaFoldDB" id="A0A6M3M4T5"/>
<dbReference type="Pfam" id="PF08774">
    <property type="entry name" value="VRR_NUC"/>
    <property type="match status" value="1"/>
</dbReference>
<feature type="domain" description="VRR-NUC" evidence="4">
    <location>
        <begin position="7"/>
        <end position="106"/>
    </location>
</feature>
<dbReference type="EMBL" id="MT143887">
    <property type="protein sequence ID" value="QJB04667.1"/>
    <property type="molecule type" value="Genomic_DNA"/>
</dbReference>
<organism evidence="5">
    <name type="scientific">viral metagenome</name>
    <dbReference type="NCBI Taxonomy" id="1070528"/>
    <lineage>
        <taxon>unclassified sequences</taxon>
        <taxon>metagenomes</taxon>
        <taxon>organismal metagenomes</taxon>
    </lineage>
</organism>
<dbReference type="GO" id="GO:0016788">
    <property type="term" value="F:hydrolase activity, acting on ester bonds"/>
    <property type="evidence" value="ECO:0007669"/>
    <property type="project" value="InterPro"/>
</dbReference>
<evidence type="ECO:0000256" key="1">
    <source>
        <dbReference type="ARBA" id="ARBA00001946"/>
    </source>
</evidence>
<dbReference type="InterPro" id="IPR011856">
    <property type="entry name" value="tRNA_endonuc-like_dom_sf"/>
</dbReference>
<evidence type="ECO:0000259" key="4">
    <source>
        <dbReference type="SMART" id="SM00990"/>
    </source>
</evidence>
<gene>
    <name evidence="5" type="ORF">MM171A00291_0013</name>
    <name evidence="6" type="ORF">MM171B00223_0044</name>
</gene>
<reference evidence="5" key="1">
    <citation type="submission" date="2020-03" db="EMBL/GenBank/DDBJ databases">
        <title>The deep terrestrial virosphere.</title>
        <authorList>
            <person name="Holmfeldt K."/>
            <person name="Nilsson E."/>
            <person name="Simone D."/>
            <person name="Lopez-Fernandez M."/>
            <person name="Wu X."/>
            <person name="de Brujin I."/>
            <person name="Lundin D."/>
            <person name="Andersson A."/>
            <person name="Bertilsson S."/>
            <person name="Dopson M."/>
        </authorList>
    </citation>
    <scope>NUCLEOTIDE SEQUENCE</scope>
    <source>
        <strain evidence="5">MM171A00291</strain>
        <strain evidence="6">MM171B00223</strain>
    </source>
</reference>
<dbReference type="SMART" id="SM00990">
    <property type="entry name" value="VRR_NUC"/>
    <property type="match status" value="1"/>
</dbReference>
<evidence type="ECO:0000256" key="3">
    <source>
        <dbReference type="ARBA" id="ARBA00022801"/>
    </source>
</evidence>
<name>A0A6M3M4T5_9ZZZZ</name>
<protein>
    <submittedName>
        <fullName evidence="5">Putative VRR-NUC domain-containing protein</fullName>
    </submittedName>
</protein>
<dbReference type="GO" id="GO:0003676">
    <property type="term" value="F:nucleic acid binding"/>
    <property type="evidence" value="ECO:0007669"/>
    <property type="project" value="InterPro"/>
</dbReference>
<keyword evidence="2" id="KW-0540">Nuclease</keyword>
<evidence type="ECO:0000256" key="2">
    <source>
        <dbReference type="ARBA" id="ARBA00022722"/>
    </source>
</evidence>
<sequence length="118" mass="13556">MKIKKPLKEDQIQSNFVSIYRMRYPDIPIHADSSGVRLTIGSAMKMKRMGRLTGWPDLFIPKPVKSYHGLFIEMKTPDGDVSPEQKEMHAYLLSVGYYVTVCRSVQEAMDAVHKYFNA</sequence>
<dbReference type="EMBL" id="MT143699">
    <property type="protein sequence ID" value="QJB00705.1"/>
    <property type="molecule type" value="Genomic_DNA"/>
</dbReference>
<keyword evidence="3" id="KW-0378">Hydrolase</keyword>
<dbReference type="GO" id="GO:0004518">
    <property type="term" value="F:nuclease activity"/>
    <property type="evidence" value="ECO:0007669"/>
    <property type="project" value="UniProtKB-KW"/>
</dbReference>